<dbReference type="Gene3D" id="3.30.730.10">
    <property type="entry name" value="AP2/ERF domain"/>
    <property type="match status" value="1"/>
</dbReference>
<dbReference type="SUPFAM" id="SSF54171">
    <property type="entry name" value="DNA-binding domain"/>
    <property type="match status" value="1"/>
</dbReference>
<dbReference type="GO" id="GO:0003700">
    <property type="term" value="F:DNA-binding transcription factor activity"/>
    <property type="evidence" value="ECO:0007669"/>
    <property type="project" value="InterPro"/>
</dbReference>
<name>A0AAD2A5U6_9LAMI</name>
<evidence type="ECO:0000259" key="6">
    <source>
        <dbReference type="PROSITE" id="PS51032"/>
    </source>
</evidence>
<proteinExistence type="predicted"/>
<evidence type="ECO:0000256" key="4">
    <source>
        <dbReference type="ARBA" id="ARBA00023163"/>
    </source>
</evidence>
<protein>
    <recommendedName>
        <fullName evidence="6">AP2/ERF domain-containing protein</fullName>
    </recommendedName>
</protein>
<dbReference type="InterPro" id="IPR001471">
    <property type="entry name" value="AP2/ERF_dom"/>
</dbReference>
<keyword evidence="5" id="KW-0539">Nucleus</keyword>
<keyword evidence="2" id="KW-0805">Transcription regulation</keyword>
<dbReference type="InterPro" id="IPR036955">
    <property type="entry name" value="AP2/ERF_dom_sf"/>
</dbReference>
<reference evidence="7" key="1">
    <citation type="submission" date="2023-05" db="EMBL/GenBank/DDBJ databases">
        <authorList>
            <person name="Huff M."/>
        </authorList>
    </citation>
    <scope>NUCLEOTIDE SEQUENCE</scope>
</reference>
<evidence type="ECO:0000256" key="3">
    <source>
        <dbReference type="ARBA" id="ARBA00023125"/>
    </source>
</evidence>
<dbReference type="GO" id="GO:0003677">
    <property type="term" value="F:DNA binding"/>
    <property type="evidence" value="ECO:0007669"/>
    <property type="project" value="UniProtKB-KW"/>
</dbReference>
<evidence type="ECO:0000256" key="5">
    <source>
        <dbReference type="ARBA" id="ARBA00023242"/>
    </source>
</evidence>
<dbReference type="GO" id="GO:0005634">
    <property type="term" value="C:nucleus"/>
    <property type="evidence" value="ECO:0007669"/>
    <property type="project" value="UniProtKB-SubCell"/>
</dbReference>
<evidence type="ECO:0000256" key="2">
    <source>
        <dbReference type="ARBA" id="ARBA00023015"/>
    </source>
</evidence>
<accession>A0AAD2A5U6</accession>
<evidence type="ECO:0000313" key="7">
    <source>
        <dbReference type="EMBL" id="CAI9782189.1"/>
    </source>
</evidence>
<dbReference type="PANTHER" id="PTHR32467">
    <property type="entry name" value="AP2-LIKE ETHYLENE-RESPONSIVE TRANSCRIPTION FACTOR"/>
    <property type="match status" value="1"/>
</dbReference>
<organism evidence="7 8">
    <name type="scientific">Fraxinus pennsylvanica</name>
    <dbReference type="NCBI Taxonomy" id="56036"/>
    <lineage>
        <taxon>Eukaryota</taxon>
        <taxon>Viridiplantae</taxon>
        <taxon>Streptophyta</taxon>
        <taxon>Embryophyta</taxon>
        <taxon>Tracheophyta</taxon>
        <taxon>Spermatophyta</taxon>
        <taxon>Magnoliopsida</taxon>
        <taxon>eudicotyledons</taxon>
        <taxon>Gunneridae</taxon>
        <taxon>Pentapetalae</taxon>
        <taxon>asterids</taxon>
        <taxon>lamiids</taxon>
        <taxon>Lamiales</taxon>
        <taxon>Oleaceae</taxon>
        <taxon>Oleeae</taxon>
        <taxon>Fraxinus</taxon>
    </lineage>
</organism>
<keyword evidence="4" id="KW-0804">Transcription</keyword>
<dbReference type="EMBL" id="OU503053">
    <property type="protein sequence ID" value="CAI9782189.1"/>
    <property type="molecule type" value="Genomic_DNA"/>
</dbReference>
<dbReference type="AlphaFoldDB" id="A0AAD2A5U6"/>
<feature type="domain" description="AP2/ERF" evidence="6">
    <location>
        <begin position="26"/>
        <end position="72"/>
    </location>
</feature>
<dbReference type="InterPro" id="IPR016177">
    <property type="entry name" value="DNA-bd_dom_sf"/>
</dbReference>
<gene>
    <name evidence="7" type="ORF">FPE_LOCUS29619</name>
</gene>
<comment type="subcellular location">
    <subcellularLocation>
        <location evidence="1">Nucleus</location>
    </subcellularLocation>
</comment>
<keyword evidence="3" id="KW-0238">DNA-binding</keyword>
<evidence type="ECO:0000256" key="1">
    <source>
        <dbReference type="ARBA" id="ARBA00004123"/>
    </source>
</evidence>
<sequence>MKHVTKQEFIASLRRKSSGFSRGASIYKDVTRHHQQGRWQARIGRVAGNKDLYLGTFATEEEAVEAYDIDAIMCYYSVIPSFWILKCEIETTGQTGGTGEIEQDENNGDNISPLSPIAHDVPEYVSVVPHTSEKILIRSNRTSKAPEKLKEFVTYETVSHPIQSHLSYFNVSLSLFSLYNFVVFNSRAE</sequence>
<dbReference type="CDD" id="cd00018">
    <property type="entry name" value="AP2"/>
    <property type="match status" value="1"/>
</dbReference>
<dbReference type="SMART" id="SM00380">
    <property type="entry name" value="AP2"/>
    <property type="match status" value="1"/>
</dbReference>
<dbReference type="PROSITE" id="PS51032">
    <property type="entry name" value="AP2_ERF"/>
    <property type="match status" value="1"/>
</dbReference>
<dbReference type="Proteomes" id="UP000834106">
    <property type="component" value="Chromosome 18"/>
</dbReference>
<evidence type="ECO:0000313" key="8">
    <source>
        <dbReference type="Proteomes" id="UP000834106"/>
    </source>
</evidence>
<dbReference type="PANTHER" id="PTHR32467:SF101">
    <property type="entry name" value="AP2-LIKE ETHYLENE-RESPONSIVE TRANSCRIPTION FACTOR AIL6"/>
    <property type="match status" value="1"/>
</dbReference>
<keyword evidence="8" id="KW-1185">Reference proteome</keyword>